<evidence type="ECO:0000256" key="5">
    <source>
        <dbReference type="ARBA" id="ARBA00023137"/>
    </source>
</evidence>
<dbReference type="GO" id="GO:0004714">
    <property type="term" value="F:transmembrane receptor protein tyrosine kinase activity"/>
    <property type="evidence" value="ECO:0007669"/>
    <property type="project" value="UniProtKB-EC"/>
</dbReference>
<dbReference type="PANTHER" id="PTHR46708">
    <property type="entry name" value="TENASCIN"/>
    <property type="match status" value="1"/>
</dbReference>
<keyword evidence="2" id="KW-0808">Transferase</keyword>
<evidence type="ECO:0000256" key="2">
    <source>
        <dbReference type="ARBA" id="ARBA00022679"/>
    </source>
</evidence>
<keyword evidence="5" id="KW-0829">Tyrosine-protein kinase</keyword>
<proteinExistence type="predicted"/>
<evidence type="ECO:0000259" key="7">
    <source>
        <dbReference type="PROSITE" id="PS50853"/>
    </source>
</evidence>
<name>A0A5K3FNQ9_MESCO</name>
<evidence type="ECO:0000256" key="6">
    <source>
        <dbReference type="SAM" id="Phobius"/>
    </source>
</evidence>
<keyword evidence="6" id="KW-0812">Transmembrane</keyword>
<sequence>MLILILQSNKLGANTSDTVTTAPKGMIVTPISPSSIRVRVVPPDNTTGILRYDVFVPSLVDSALCAVDAGSGPLECEVGGLAAGSAYGVRVRSFLQKDPFYSDGVEGTGWTKPNAPASVTVTPTSTTSLFVRFKTPTDATGISRYEVTVDRVIPKQLCTIPLGDKLECQLKGLQPAARYTVTVSACVRRTNPTVCSEGVRVSGWTKPLPPLDVAVVPSSNTSVVVRFEAPTDARGIGRYEVAVSGAEPIKSCTIPRGEKLECRVDGLQSASKFEGAVKSCINDTDPAVCSEDVVASGWTKPNAPRQMTFGSVDSASVYVSWQKPDGKMDGITLYKALARQSSRAVERTQEHSCFADASLEELGCSISGLSPSTTYTVSVSSCIATTLCGDEVGLMEITTLSQPVNIVPIIVGVVVALAVLVVVLVFVVYKRRRTNRKPTPLEYLEETSKDELNVELPADVYNSSNNNSN</sequence>
<feature type="transmembrane region" description="Helical" evidence="6">
    <location>
        <begin position="406"/>
        <end position="429"/>
    </location>
</feature>
<dbReference type="SUPFAM" id="SSF49265">
    <property type="entry name" value="Fibronectin type III"/>
    <property type="match status" value="3"/>
</dbReference>
<dbReference type="PROSITE" id="PS50853">
    <property type="entry name" value="FN3"/>
    <property type="match status" value="4"/>
</dbReference>
<evidence type="ECO:0000256" key="1">
    <source>
        <dbReference type="ARBA" id="ARBA00011902"/>
    </source>
</evidence>
<dbReference type="InterPro" id="IPR013783">
    <property type="entry name" value="Ig-like_fold"/>
</dbReference>
<dbReference type="InterPro" id="IPR003961">
    <property type="entry name" value="FN3_dom"/>
</dbReference>
<dbReference type="AlphaFoldDB" id="A0A5K3FNQ9"/>
<dbReference type="Gene3D" id="6.10.250.2930">
    <property type="match status" value="1"/>
</dbReference>
<dbReference type="InterPro" id="IPR044912">
    <property type="entry name" value="Egfr_JX_dom"/>
</dbReference>
<dbReference type="InterPro" id="IPR050991">
    <property type="entry name" value="ECM_Regulatory_Proteins"/>
</dbReference>
<dbReference type="PANTHER" id="PTHR46708:SF2">
    <property type="entry name" value="FIBRONECTIN TYPE-III DOMAIN-CONTAINING PROTEIN"/>
    <property type="match status" value="1"/>
</dbReference>
<dbReference type="WBParaSite" id="MCU_009971-RA">
    <property type="protein sequence ID" value="MCU_009971-RA"/>
    <property type="gene ID" value="MCU_009971"/>
</dbReference>
<dbReference type="CDD" id="cd00063">
    <property type="entry name" value="FN3"/>
    <property type="match status" value="2"/>
</dbReference>
<feature type="domain" description="Fibronectin type-III" evidence="7">
    <location>
        <begin position="303"/>
        <end position="402"/>
    </location>
</feature>
<evidence type="ECO:0000313" key="8">
    <source>
        <dbReference type="WBParaSite" id="MCU_009971-RA"/>
    </source>
</evidence>
<evidence type="ECO:0000256" key="4">
    <source>
        <dbReference type="ARBA" id="ARBA00022777"/>
    </source>
</evidence>
<keyword evidence="4" id="KW-0418">Kinase</keyword>
<protein>
    <recommendedName>
        <fullName evidence="1">receptor protein-tyrosine kinase</fullName>
        <ecNumber evidence="1">2.7.10.1</ecNumber>
    </recommendedName>
</protein>
<dbReference type="EC" id="2.7.10.1" evidence="1"/>
<dbReference type="SMART" id="SM00060">
    <property type="entry name" value="FN3"/>
    <property type="match status" value="4"/>
</dbReference>
<feature type="domain" description="Fibronectin type-III" evidence="7">
    <location>
        <begin position="115"/>
        <end position="208"/>
    </location>
</feature>
<keyword evidence="3" id="KW-0677">Repeat</keyword>
<keyword evidence="6" id="KW-1133">Transmembrane helix</keyword>
<feature type="domain" description="Fibronectin type-III" evidence="7">
    <location>
        <begin position="22"/>
        <end position="114"/>
    </location>
</feature>
<evidence type="ECO:0000256" key="3">
    <source>
        <dbReference type="ARBA" id="ARBA00022737"/>
    </source>
</evidence>
<dbReference type="InterPro" id="IPR036116">
    <property type="entry name" value="FN3_sf"/>
</dbReference>
<organism evidence="8">
    <name type="scientific">Mesocestoides corti</name>
    <name type="common">Flatworm</name>
    <dbReference type="NCBI Taxonomy" id="53468"/>
    <lineage>
        <taxon>Eukaryota</taxon>
        <taxon>Metazoa</taxon>
        <taxon>Spiralia</taxon>
        <taxon>Lophotrochozoa</taxon>
        <taxon>Platyhelminthes</taxon>
        <taxon>Cestoda</taxon>
        <taxon>Eucestoda</taxon>
        <taxon>Cyclophyllidea</taxon>
        <taxon>Mesocestoididae</taxon>
        <taxon>Mesocestoides</taxon>
    </lineage>
</organism>
<keyword evidence="6" id="KW-0472">Membrane</keyword>
<dbReference type="Pfam" id="PF00041">
    <property type="entry name" value="fn3"/>
    <property type="match status" value="2"/>
</dbReference>
<dbReference type="Gene3D" id="2.60.40.10">
    <property type="entry name" value="Immunoglobulins"/>
    <property type="match status" value="4"/>
</dbReference>
<accession>A0A5K3FNQ9</accession>
<reference evidence="8" key="1">
    <citation type="submission" date="2019-11" db="UniProtKB">
        <authorList>
            <consortium name="WormBaseParasite"/>
        </authorList>
    </citation>
    <scope>IDENTIFICATION</scope>
</reference>
<feature type="domain" description="Fibronectin type-III" evidence="7">
    <location>
        <begin position="209"/>
        <end position="302"/>
    </location>
</feature>